<feature type="domain" description="Lipid/polyisoprenoid-binding YceI-like" evidence="2">
    <location>
        <begin position="20"/>
        <end position="174"/>
    </location>
</feature>
<evidence type="ECO:0000256" key="1">
    <source>
        <dbReference type="SAM" id="SignalP"/>
    </source>
</evidence>
<dbReference type="EMBL" id="JBHULM010000011">
    <property type="protein sequence ID" value="MFD2542204.1"/>
    <property type="molecule type" value="Genomic_DNA"/>
</dbReference>
<proteinExistence type="predicted"/>
<dbReference type="Proteomes" id="UP001597467">
    <property type="component" value="Unassembled WGS sequence"/>
</dbReference>
<sequence>MKKLPFTLILFFLFSFAIKAQNVNTEKSVVHFKINNLVFSYVKGTFTDMTGTVNIDTDHLSNSKIDVCIAAETVETGNDKRDTHLRSQDFFYVENNPNICFVSTTFSKSEEGFTTTGKLTMLGVSRDVTIPFSYKNNTFIGTFKINRTDYHLGENENPFVIGEMVKIEITCMVN</sequence>
<evidence type="ECO:0000313" key="3">
    <source>
        <dbReference type="EMBL" id="MFD2542204.1"/>
    </source>
</evidence>
<feature type="signal peptide" evidence="1">
    <location>
        <begin position="1"/>
        <end position="20"/>
    </location>
</feature>
<protein>
    <submittedName>
        <fullName evidence="3">YceI family protein</fullName>
    </submittedName>
</protein>
<accession>A0ABW5JZY6</accession>
<dbReference type="InterPro" id="IPR036761">
    <property type="entry name" value="TTHA0802/YceI-like_sf"/>
</dbReference>
<dbReference type="PANTHER" id="PTHR34406">
    <property type="entry name" value="PROTEIN YCEI"/>
    <property type="match status" value="1"/>
</dbReference>
<dbReference type="SMART" id="SM00867">
    <property type="entry name" value="YceI"/>
    <property type="match status" value="1"/>
</dbReference>
<name>A0ABW5JZY6_9FLAO</name>
<evidence type="ECO:0000259" key="2">
    <source>
        <dbReference type="SMART" id="SM00867"/>
    </source>
</evidence>
<gene>
    <name evidence="3" type="ORF">ACFSSB_07735</name>
</gene>
<keyword evidence="1" id="KW-0732">Signal</keyword>
<keyword evidence="4" id="KW-1185">Reference proteome</keyword>
<reference evidence="4" key="1">
    <citation type="journal article" date="2019" name="Int. J. Syst. Evol. Microbiol.">
        <title>The Global Catalogue of Microorganisms (GCM) 10K type strain sequencing project: providing services to taxonomists for standard genome sequencing and annotation.</title>
        <authorList>
            <consortium name="The Broad Institute Genomics Platform"/>
            <consortium name="The Broad Institute Genome Sequencing Center for Infectious Disease"/>
            <person name="Wu L."/>
            <person name="Ma J."/>
        </authorList>
    </citation>
    <scope>NUCLEOTIDE SEQUENCE [LARGE SCALE GENOMIC DNA]</scope>
    <source>
        <strain evidence="4">KCTC 42808</strain>
    </source>
</reference>
<dbReference type="SUPFAM" id="SSF101874">
    <property type="entry name" value="YceI-like"/>
    <property type="match status" value="1"/>
</dbReference>
<feature type="chain" id="PRO_5046637138" evidence="1">
    <location>
        <begin position="21"/>
        <end position="174"/>
    </location>
</feature>
<organism evidence="3 4">
    <name type="scientific">Lacinutrix gracilariae</name>
    <dbReference type="NCBI Taxonomy" id="1747198"/>
    <lineage>
        <taxon>Bacteria</taxon>
        <taxon>Pseudomonadati</taxon>
        <taxon>Bacteroidota</taxon>
        <taxon>Flavobacteriia</taxon>
        <taxon>Flavobacteriales</taxon>
        <taxon>Flavobacteriaceae</taxon>
        <taxon>Lacinutrix</taxon>
    </lineage>
</organism>
<dbReference type="Pfam" id="PF04264">
    <property type="entry name" value="YceI"/>
    <property type="match status" value="1"/>
</dbReference>
<dbReference type="RefSeq" id="WP_379902814.1">
    <property type="nucleotide sequence ID" value="NZ_JBHULM010000011.1"/>
</dbReference>
<dbReference type="Gene3D" id="2.40.128.110">
    <property type="entry name" value="Lipid/polyisoprenoid-binding, YceI-like"/>
    <property type="match status" value="1"/>
</dbReference>
<dbReference type="PANTHER" id="PTHR34406:SF1">
    <property type="entry name" value="PROTEIN YCEI"/>
    <property type="match status" value="1"/>
</dbReference>
<evidence type="ECO:0000313" key="4">
    <source>
        <dbReference type="Proteomes" id="UP001597467"/>
    </source>
</evidence>
<comment type="caution">
    <text evidence="3">The sequence shown here is derived from an EMBL/GenBank/DDBJ whole genome shotgun (WGS) entry which is preliminary data.</text>
</comment>
<dbReference type="InterPro" id="IPR007372">
    <property type="entry name" value="Lipid/polyisoprenoid-bd_YceI"/>
</dbReference>